<proteinExistence type="predicted"/>
<protein>
    <submittedName>
        <fullName evidence="1">Uncharacterized protein</fullName>
    </submittedName>
</protein>
<evidence type="ECO:0000313" key="1">
    <source>
        <dbReference type="EMBL" id="KAJ3535592.1"/>
    </source>
</evidence>
<accession>A0ACC1SAI1</accession>
<dbReference type="Proteomes" id="UP001148662">
    <property type="component" value="Unassembled WGS sequence"/>
</dbReference>
<evidence type="ECO:0000313" key="2">
    <source>
        <dbReference type="Proteomes" id="UP001148662"/>
    </source>
</evidence>
<name>A0ACC1SAI1_9APHY</name>
<reference evidence="1" key="1">
    <citation type="submission" date="2022-07" db="EMBL/GenBank/DDBJ databases">
        <title>Genome Sequence of Phlebia brevispora.</title>
        <authorList>
            <person name="Buettner E."/>
        </authorList>
    </citation>
    <scope>NUCLEOTIDE SEQUENCE</scope>
    <source>
        <strain evidence="1">MPL23</strain>
    </source>
</reference>
<organism evidence="1 2">
    <name type="scientific">Phlebia brevispora</name>
    <dbReference type="NCBI Taxonomy" id="194682"/>
    <lineage>
        <taxon>Eukaryota</taxon>
        <taxon>Fungi</taxon>
        <taxon>Dikarya</taxon>
        <taxon>Basidiomycota</taxon>
        <taxon>Agaricomycotina</taxon>
        <taxon>Agaricomycetes</taxon>
        <taxon>Polyporales</taxon>
        <taxon>Meruliaceae</taxon>
        <taxon>Phlebia</taxon>
    </lineage>
</organism>
<gene>
    <name evidence="1" type="ORF">NM688_g6956</name>
</gene>
<sequence length="210" mass="23165">MGPASPLSVPRSIHHFRGRWMPHRAVDDQSHIESPPFFQAYVADGHRNILISGAIVGSVIRDLYKYEPGYAQQQVPRAVWKFTLLIASFSIFTTAVFMNQLKYARSPRVRAIEWSLGTSIEEAKAGNVVHRILLLPFIWSFCAGVLCASYKVTATVYPLIDCETSVLCTAAWFDTGVNLGMTVFTVIAFGGSCLAVLTVVQVGRRDTGLP</sequence>
<keyword evidence="2" id="KW-1185">Reference proteome</keyword>
<comment type="caution">
    <text evidence="1">The sequence shown here is derived from an EMBL/GenBank/DDBJ whole genome shotgun (WGS) entry which is preliminary data.</text>
</comment>
<dbReference type="EMBL" id="JANHOG010001529">
    <property type="protein sequence ID" value="KAJ3535592.1"/>
    <property type="molecule type" value="Genomic_DNA"/>
</dbReference>